<dbReference type="CDD" id="cd00156">
    <property type="entry name" value="REC"/>
    <property type="match status" value="1"/>
</dbReference>
<dbReference type="AlphaFoldDB" id="A0A484ZUT4"/>
<accession>A0A484ZUT4</accession>
<proteinExistence type="predicted"/>
<dbReference type="PROSITE" id="PS50110">
    <property type="entry name" value="RESPONSE_REGULATORY"/>
    <property type="match status" value="1"/>
</dbReference>
<dbReference type="Proteomes" id="UP000373449">
    <property type="component" value="Unassembled WGS sequence"/>
</dbReference>
<dbReference type="PANTHER" id="PTHR48111">
    <property type="entry name" value="REGULATOR OF RPOS"/>
    <property type="match status" value="1"/>
</dbReference>
<dbReference type="InterPro" id="IPR001789">
    <property type="entry name" value="Sig_transdc_resp-reg_receiver"/>
</dbReference>
<dbReference type="Pfam" id="PF00072">
    <property type="entry name" value="Response_reg"/>
    <property type="match status" value="1"/>
</dbReference>
<dbReference type="GO" id="GO:0000976">
    <property type="term" value="F:transcription cis-regulatory region binding"/>
    <property type="evidence" value="ECO:0007669"/>
    <property type="project" value="TreeGrafter"/>
</dbReference>
<evidence type="ECO:0000256" key="4">
    <source>
        <dbReference type="ARBA" id="ARBA00023163"/>
    </source>
</evidence>
<dbReference type="EMBL" id="CAADJA010000002">
    <property type="protein sequence ID" value="VFS51638.1"/>
    <property type="molecule type" value="Genomic_DNA"/>
</dbReference>
<evidence type="ECO:0000313" key="7">
    <source>
        <dbReference type="EMBL" id="VFS51638.1"/>
    </source>
</evidence>
<dbReference type="GO" id="GO:0032993">
    <property type="term" value="C:protein-DNA complex"/>
    <property type="evidence" value="ECO:0007669"/>
    <property type="project" value="TreeGrafter"/>
</dbReference>
<evidence type="ECO:0000256" key="5">
    <source>
        <dbReference type="PROSITE-ProRule" id="PRU00169"/>
    </source>
</evidence>
<dbReference type="PANTHER" id="PTHR48111:SF22">
    <property type="entry name" value="REGULATOR OF RPOS"/>
    <property type="match status" value="1"/>
</dbReference>
<protein>
    <submittedName>
        <fullName evidence="7">Response regulator of RpoS</fullName>
    </submittedName>
</protein>
<sequence length="74" mass="8209">MLAGYLTSLGAIIGEAEDGEQALIYVENNQPELMICDLGMPRMDGITLVDRLRHQGCQIPVIVISATEKNYRCR</sequence>
<organism evidence="7 8">
    <name type="scientific">Budvicia aquatica</name>
    <dbReference type="NCBI Taxonomy" id="82979"/>
    <lineage>
        <taxon>Bacteria</taxon>
        <taxon>Pseudomonadati</taxon>
        <taxon>Pseudomonadota</taxon>
        <taxon>Gammaproteobacteria</taxon>
        <taxon>Enterobacterales</taxon>
        <taxon>Budviciaceae</taxon>
        <taxon>Budvicia</taxon>
    </lineage>
</organism>
<keyword evidence="2" id="KW-0805">Transcription regulation</keyword>
<reference evidence="7 8" key="1">
    <citation type="submission" date="2019-03" db="EMBL/GenBank/DDBJ databases">
        <authorList>
            <consortium name="Pathogen Informatics"/>
        </authorList>
    </citation>
    <scope>NUCLEOTIDE SEQUENCE [LARGE SCALE GENOMIC DNA]</scope>
    <source>
        <strain evidence="7 8">NCTC12282</strain>
    </source>
</reference>
<feature type="modified residue" description="4-aspartylphosphate" evidence="5">
    <location>
        <position position="37"/>
    </location>
</feature>
<keyword evidence="5" id="KW-0597">Phosphoprotein</keyword>
<dbReference type="GO" id="GO:0000156">
    <property type="term" value="F:phosphorelay response regulator activity"/>
    <property type="evidence" value="ECO:0007669"/>
    <property type="project" value="TreeGrafter"/>
</dbReference>
<gene>
    <name evidence="7" type="primary">hnr_2</name>
    <name evidence="7" type="ORF">NCTC12282_05285</name>
</gene>
<dbReference type="GO" id="GO:0006355">
    <property type="term" value="P:regulation of DNA-templated transcription"/>
    <property type="evidence" value="ECO:0007669"/>
    <property type="project" value="TreeGrafter"/>
</dbReference>
<keyword evidence="3" id="KW-0238">DNA-binding</keyword>
<evidence type="ECO:0000256" key="1">
    <source>
        <dbReference type="ARBA" id="ARBA00023012"/>
    </source>
</evidence>
<keyword evidence="1" id="KW-0902">Two-component regulatory system</keyword>
<dbReference type="InterPro" id="IPR011006">
    <property type="entry name" value="CheY-like_superfamily"/>
</dbReference>
<evidence type="ECO:0000313" key="8">
    <source>
        <dbReference type="Proteomes" id="UP000373449"/>
    </source>
</evidence>
<dbReference type="Gene3D" id="3.40.50.2300">
    <property type="match status" value="1"/>
</dbReference>
<evidence type="ECO:0000256" key="3">
    <source>
        <dbReference type="ARBA" id="ARBA00023125"/>
    </source>
</evidence>
<dbReference type="SUPFAM" id="SSF52172">
    <property type="entry name" value="CheY-like"/>
    <property type="match status" value="1"/>
</dbReference>
<name>A0A484ZUT4_9GAMM</name>
<evidence type="ECO:0000256" key="2">
    <source>
        <dbReference type="ARBA" id="ARBA00023015"/>
    </source>
</evidence>
<keyword evidence="4" id="KW-0804">Transcription</keyword>
<dbReference type="GO" id="GO:0005829">
    <property type="term" value="C:cytosol"/>
    <property type="evidence" value="ECO:0007669"/>
    <property type="project" value="TreeGrafter"/>
</dbReference>
<evidence type="ECO:0000259" key="6">
    <source>
        <dbReference type="PROSITE" id="PS50110"/>
    </source>
</evidence>
<feature type="domain" description="Response regulatory" evidence="6">
    <location>
        <begin position="1"/>
        <end position="74"/>
    </location>
</feature>
<dbReference type="InterPro" id="IPR039420">
    <property type="entry name" value="WalR-like"/>
</dbReference>